<feature type="signal peptide" evidence="1">
    <location>
        <begin position="1"/>
        <end position="18"/>
    </location>
</feature>
<feature type="chain" id="PRO_5012044845" description="Prokineticin domain-containing protein" evidence="1">
    <location>
        <begin position="19"/>
        <end position="126"/>
    </location>
</feature>
<dbReference type="EnsemblMetazoa" id="BGLB034960-RA">
    <property type="protein sequence ID" value="BGLB034960-PA"/>
    <property type="gene ID" value="BGLB034960"/>
</dbReference>
<sequence>MYSGLLWTLATLLVASDALVGKECKATTECDQDECCEILTGPVVMSRRQDLLMSTIAPDNEKGTCQKYIAEGAGCVFFQWQAGQCGCTPGTECSRHEIPYTDFMMWNMVASRPGYIWFHSCLKVQA</sequence>
<reference evidence="2" key="1">
    <citation type="submission" date="2020-05" db="UniProtKB">
        <authorList>
            <consortium name="EnsemblMetazoa"/>
        </authorList>
    </citation>
    <scope>IDENTIFICATION</scope>
    <source>
        <strain evidence="2">BB02</strain>
    </source>
</reference>
<proteinExistence type="predicted"/>
<evidence type="ECO:0000256" key="1">
    <source>
        <dbReference type="SAM" id="SignalP"/>
    </source>
</evidence>
<dbReference type="VEuPathDB" id="VectorBase:BGLAX_032574"/>
<dbReference type="AlphaFoldDB" id="A0A2C9LTZ5"/>
<evidence type="ECO:0000313" key="2">
    <source>
        <dbReference type="EnsemblMetazoa" id="BGLB034960-PA"/>
    </source>
</evidence>
<dbReference type="VEuPathDB" id="VectorBase:BGLB034960"/>
<name>A0A2C9LTZ5_BIOGL</name>
<dbReference type="OrthoDB" id="6132230at2759"/>
<dbReference type="Proteomes" id="UP000076420">
    <property type="component" value="Unassembled WGS sequence"/>
</dbReference>
<keyword evidence="1" id="KW-0732">Signal</keyword>
<evidence type="ECO:0008006" key="4">
    <source>
        <dbReference type="Google" id="ProtNLM"/>
    </source>
</evidence>
<gene>
    <name evidence="2" type="primary">106057364</name>
</gene>
<organism evidence="2 3">
    <name type="scientific">Biomphalaria glabrata</name>
    <name type="common">Bloodfluke planorb</name>
    <name type="synonym">Freshwater snail</name>
    <dbReference type="NCBI Taxonomy" id="6526"/>
    <lineage>
        <taxon>Eukaryota</taxon>
        <taxon>Metazoa</taxon>
        <taxon>Spiralia</taxon>
        <taxon>Lophotrochozoa</taxon>
        <taxon>Mollusca</taxon>
        <taxon>Gastropoda</taxon>
        <taxon>Heterobranchia</taxon>
        <taxon>Euthyneura</taxon>
        <taxon>Panpulmonata</taxon>
        <taxon>Hygrophila</taxon>
        <taxon>Lymnaeoidea</taxon>
        <taxon>Planorbidae</taxon>
        <taxon>Biomphalaria</taxon>
    </lineage>
</organism>
<dbReference type="RefSeq" id="XP_013069986.2">
    <property type="nucleotide sequence ID" value="XM_013214532.2"/>
</dbReference>
<protein>
    <recommendedName>
        <fullName evidence="4">Prokineticin domain-containing protein</fullName>
    </recommendedName>
</protein>
<dbReference type="KEGG" id="bgt:106057364"/>
<accession>A0A2C9LTZ5</accession>
<evidence type="ECO:0000313" key="3">
    <source>
        <dbReference type="Proteomes" id="UP000076420"/>
    </source>
</evidence>